<dbReference type="InterPro" id="IPR001059">
    <property type="entry name" value="Transl_elong_P/YeiP_cen"/>
</dbReference>
<sequence length="186" mass="20906">MIPVTDLRAGTVFEDRGEYFLVLSYEHIKMGRGSGTIKVRVKNLGTGATIQKSFITGARVNDVNLERKKAQFLYQDGQNFHLMDTASYEQFTINRRLVEDTAKFLKEGMEITLFAIDNKPLYIEIPKICEYKIAQTGGSARGNTVGASYKDAILENGLTVKVPLFIKNGEVIRVDTRTGEYVERAK</sequence>
<dbReference type="Pfam" id="PF08207">
    <property type="entry name" value="EFP_N"/>
    <property type="match status" value="1"/>
</dbReference>
<evidence type="ECO:0000259" key="11">
    <source>
        <dbReference type="SMART" id="SM01185"/>
    </source>
</evidence>
<comment type="subcellular location">
    <subcellularLocation>
        <location evidence="1 7">Cytoplasm</location>
    </subcellularLocation>
</comment>
<dbReference type="InterPro" id="IPR015365">
    <property type="entry name" value="Elong-fact-P_C"/>
</dbReference>
<evidence type="ECO:0000256" key="8">
    <source>
        <dbReference type="NCBIfam" id="TIGR00038"/>
    </source>
</evidence>
<accession>A0A1F5HCU4</accession>
<dbReference type="NCBIfam" id="NF001810">
    <property type="entry name" value="PRK00529.1"/>
    <property type="match status" value="1"/>
</dbReference>
<dbReference type="InterPro" id="IPR011768">
    <property type="entry name" value="Transl_elongation_fac_P"/>
</dbReference>
<comment type="pathway">
    <text evidence="2 7">Protein biosynthesis; polypeptide chain elongation.</text>
</comment>
<protein>
    <recommendedName>
        <fullName evidence="7 8">Elongation factor P</fullName>
        <shortName evidence="7">EF-P</shortName>
    </recommendedName>
</protein>
<dbReference type="SUPFAM" id="SSF50249">
    <property type="entry name" value="Nucleic acid-binding proteins"/>
    <property type="match status" value="2"/>
</dbReference>
<dbReference type="InterPro" id="IPR013852">
    <property type="entry name" value="Transl_elong_P/YeiP_CS"/>
</dbReference>
<comment type="similarity">
    <text evidence="3 7 9">Belongs to the elongation factor P family.</text>
</comment>
<dbReference type="FunFam" id="2.40.50.140:FF:000009">
    <property type="entry name" value="Elongation factor P"/>
    <property type="match status" value="1"/>
</dbReference>
<dbReference type="NCBIfam" id="TIGR00038">
    <property type="entry name" value="efp"/>
    <property type="match status" value="1"/>
</dbReference>
<reference evidence="12 13" key="1">
    <citation type="journal article" date="2016" name="Nat. Commun.">
        <title>Thousands of microbial genomes shed light on interconnected biogeochemical processes in an aquifer system.</title>
        <authorList>
            <person name="Anantharaman K."/>
            <person name="Brown C.T."/>
            <person name="Hug L.A."/>
            <person name="Sharon I."/>
            <person name="Castelle C.J."/>
            <person name="Probst A.J."/>
            <person name="Thomas B.C."/>
            <person name="Singh A."/>
            <person name="Wilkins M.J."/>
            <person name="Karaoz U."/>
            <person name="Brodie E.L."/>
            <person name="Williams K.H."/>
            <person name="Hubbard S.S."/>
            <person name="Banfield J.F."/>
        </authorList>
    </citation>
    <scope>NUCLEOTIDE SEQUENCE [LARGE SCALE GENOMIC DNA]</scope>
</reference>
<evidence type="ECO:0000256" key="3">
    <source>
        <dbReference type="ARBA" id="ARBA00009479"/>
    </source>
</evidence>
<keyword evidence="4 7" id="KW-0963">Cytoplasm</keyword>
<feature type="domain" description="Translation elongation factor P/YeiP central" evidence="11">
    <location>
        <begin position="67"/>
        <end position="121"/>
    </location>
</feature>
<evidence type="ECO:0000256" key="6">
    <source>
        <dbReference type="ARBA" id="ARBA00022917"/>
    </source>
</evidence>
<dbReference type="Pfam" id="PF01132">
    <property type="entry name" value="EFP"/>
    <property type="match status" value="1"/>
</dbReference>
<gene>
    <name evidence="7" type="primary">efp</name>
    <name evidence="12" type="ORF">A2196_05000</name>
</gene>
<dbReference type="PROSITE" id="PS01275">
    <property type="entry name" value="EFP"/>
    <property type="match status" value="1"/>
</dbReference>
<dbReference type="HAMAP" id="MF_00141">
    <property type="entry name" value="EF_P"/>
    <property type="match status" value="1"/>
</dbReference>
<dbReference type="InterPro" id="IPR008991">
    <property type="entry name" value="Translation_prot_SH3-like_sf"/>
</dbReference>
<dbReference type="CDD" id="cd05794">
    <property type="entry name" value="S1_EF-P_repeat_2"/>
    <property type="match status" value="1"/>
</dbReference>
<dbReference type="GO" id="GO:0043043">
    <property type="term" value="P:peptide biosynthetic process"/>
    <property type="evidence" value="ECO:0007669"/>
    <property type="project" value="InterPro"/>
</dbReference>
<keyword evidence="6 7" id="KW-0648">Protein biosynthesis</keyword>
<evidence type="ECO:0000256" key="5">
    <source>
        <dbReference type="ARBA" id="ARBA00022768"/>
    </source>
</evidence>
<evidence type="ECO:0000256" key="9">
    <source>
        <dbReference type="RuleBase" id="RU004389"/>
    </source>
</evidence>
<dbReference type="STRING" id="1797737.A2196_05000"/>
<dbReference type="PANTHER" id="PTHR30053">
    <property type="entry name" value="ELONGATION FACTOR P"/>
    <property type="match status" value="1"/>
</dbReference>
<dbReference type="Gene3D" id="2.40.50.140">
    <property type="entry name" value="Nucleic acid-binding proteins"/>
    <property type="match status" value="2"/>
</dbReference>
<evidence type="ECO:0000313" key="12">
    <source>
        <dbReference type="EMBL" id="OGE01938.1"/>
    </source>
</evidence>
<comment type="function">
    <text evidence="7">Involved in peptide bond synthesis. Stimulates efficient translation and peptide-bond synthesis on native or reconstituted 70S ribosomes in vitro. Probably functions indirectly by altering the affinity of the ribosome for aminoacyl-tRNA, thus increasing their reactivity as acceptors for peptidyl transferase.</text>
</comment>
<dbReference type="InterPro" id="IPR014722">
    <property type="entry name" value="Rib_uL2_dom2"/>
</dbReference>
<dbReference type="SUPFAM" id="SSF50104">
    <property type="entry name" value="Translation proteins SH3-like domain"/>
    <property type="match status" value="1"/>
</dbReference>
<dbReference type="GO" id="GO:0003746">
    <property type="term" value="F:translation elongation factor activity"/>
    <property type="evidence" value="ECO:0007669"/>
    <property type="project" value="UniProtKB-UniRule"/>
</dbReference>
<dbReference type="InterPro" id="IPR013185">
    <property type="entry name" value="Transl_elong_KOW-like"/>
</dbReference>
<evidence type="ECO:0000256" key="7">
    <source>
        <dbReference type="HAMAP-Rule" id="MF_00141"/>
    </source>
</evidence>
<dbReference type="Gene3D" id="2.30.30.30">
    <property type="match status" value="1"/>
</dbReference>
<dbReference type="AlphaFoldDB" id="A0A1F5HCU4"/>
<evidence type="ECO:0000256" key="2">
    <source>
        <dbReference type="ARBA" id="ARBA00004815"/>
    </source>
</evidence>
<dbReference type="SMART" id="SM00841">
    <property type="entry name" value="Elong-fact-P_C"/>
    <property type="match status" value="1"/>
</dbReference>
<evidence type="ECO:0000259" key="10">
    <source>
        <dbReference type="SMART" id="SM00841"/>
    </source>
</evidence>
<dbReference type="CDD" id="cd04470">
    <property type="entry name" value="S1_EF-P_repeat_1"/>
    <property type="match status" value="1"/>
</dbReference>
<dbReference type="FunFam" id="2.40.50.140:FF:000004">
    <property type="entry name" value="Elongation factor P"/>
    <property type="match status" value="1"/>
</dbReference>
<dbReference type="PANTHER" id="PTHR30053:SF14">
    <property type="entry name" value="TRANSLATION ELONGATION FACTOR KOW-LIKE DOMAIN-CONTAINING PROTEIN"/>
    <property type="match status" value="1"/>
</dbReference>
<dbReference type="UniPathway" id="UPA00345"/>
<organism evidence="12 13">
    <name type="scientific">Candidatus Curtissbacteria bacterium RIFOXYA1_FULL_41_14</name>
    <dbReference type="NCBI Taxonomy" id="1797737"/>
    <lineage>
        <taxon>Bacteria</taxon>
        <taxon>Candidatus Curtissiibacteriota</taxon>
    </lineage>
</organism>
<comment type="caution">
    <text evidence="12">The sequence shown here is derived from an EMBL/GenBank/DDBJ whole genome shotgun (WGS) entry which is preliminary data.</text>
</comment>
<evidence type="ECO:0000256" key="1">
    <source>
        <dbReference type="ARBA" id="ARBA00004496"/>
    </source>
</evidence>
<dbReference type="InterPro" id="IPR012340">
    <property type="entry name" value="NA-bd_OB-fold"/>
</dbReference>
<dbReference type="PIRSF" id="PIRSF005901">
    <property type="entry name" value="EF-P"/>
    <property type="match status" value="1"/>
</dbReference>
<proteinExistence type="inferred from homology"/>
<keyword evidence="5 7" id="KW-0251">Elongation factor</keyword>
<evidence type="ECO:0000313" key="13">
    <source>
        <dbReference type="Proteomes" id="UP000176751"/>
    </source>
</evidence>
<feature type="domain" description="Elongation factor P C-terminal" evidence="10">
    <location>
        <begin position="129"/>
        <end position="184"/>
    </location>
</feature>
<dbReference type="Proteomes" id="UP000176751">
    <property type="component" value="Unassembled WGS sequence"/>
</dbReference>
<dbReference type="EMBL" id="MFCA01000022">
    <property type="protein sequence ID" value="OGE01938.1"/>
    <property type="molecule type" value="Genomic_DNA"/>
</dbReference>
<dbReference type="GO" id="GO:0005829">
    <property type="term" value="C:cytosol"/>
    <property type="evidence" value="ECO:0007669"/>
    <property type="project" value="UniProtKB-ARBA"/>
</dbReference>
<dbReference type="InterPro" id="IPR020599">
    <property type="entry name" value="Transl_elong_fac_P/YeiP"/>
</dbReference>
<dbReference type="SMART" id="SM01185">
    <property type="entry name" value="EFP"/>
    <property type="match status" value="1"/>
</dbReference>
<name>A0A1F5HCU4_9BACT</name>
<dbReference type="Pfam" id="PF09285">
    <property type="entry name" value="Elong-fact-P_C"/>
    <property type="match status" value="1"/>
</dbReference>
<evidence type="ECO:0000256" key="4">
    <source>
        <dbReference type="ARBA" id="ARBA00022490"/>
    </source>
</evidence>